<proteinExistence type="predicted"/>
<sequence>MPCDLLVNACPSFSRKVFLLWTDALFSSDEIYGFSCFHEF</sequence>
<name>A0A0A9CN39_ARUDO</name>
<dbReference type="EMBL" id="GBRH01220899">
    <property type="protein sequence ID" value="JAD76996.1"/>
    <property type="molecule type" value="Transcribed_RNA"/>
</dbReference>
<protein>
    <submittedName>
        <fullName evidence="1">Uncharacterized protein</fullName>
    </submittedName>
</protein>
<evidence type="ECO:0000313" key="1">
    <source>
        <dbReference type="EMBL" id="JAD76996.1"/>
    </source>
</evidence>
<dbReference type="AlphaFoldDB" id="A0A0A9CN39"/>
<reference evidence="1" key="1">
    <citation type="submission" date="2014-09" db="EMBL/GenBank/DDBJ databases">
        <authorList>
            <person name="Magalhaes I.L.F."/>
            <person name="Oliveira U."/>
            <person name="Santos F.R."/>
            <person name="Vidigal T.H.D.A."/>
            <person name="Brescovit A.D."/>
            <person name="Santos A.J."/>
        </authorList>
    </citation>
    <scope>NUCLEOTIDE SEQUENCE</scope>
    <source>
        <tissue evidence="1">Shoot tissue taken approximately 20 cm above the soil surface</tissue>
    </source>
</reference>
<reference evidence="1" key="2">
    <citation type="journal article" date="2015" name="Data Brief">
        <title>Shoot transcriptome of the giant reed, Arundo donax.</title>
        <authorList>
            <person name="Barrero R.A."/>
            <person name="Guerrero F.D."/>
            <person name="Moolhuijzen P."/>
            <person name="Goolsby J.A."/>
            <person name="Tidwell J."/>
            <person name="Bellgard S.E."/>
            <person name="Bellgard M.I."/>
        </authorList>
    </citation>
    <scope>NUCLEOTIDE SEQUENCE</scope>
    <source>
        <tissue evidence="1">Shoot tissue taken approximately 20 cm above the soil surface</tissue>
    </source>
</reference>
<organism evidence="1">
    <name type="scientific">Arundo donax</name>
    <name type="common">Giant reed</name>
    <name type="synonym">Donax arundinaceus</name>
    <dbReference type="NCBI Taxonomy" id="35708"/>
    <lineage>
        <taxon>Eukaryota</taxon>
        <taxon>Viridiplantae</taxon>
        <taxon>Streptophyta</taxon>
        <taxon>Embryophyta</taxon>
        <taxon>Tracheophyta</taxon>
        <taxon>Spermatophyta</taxon>
        <taxon>Magnoliopsida</taxon>
        <taxon>Liliopsida</taxon>
        <taxon>Poales</taxon>
        <taxon>Poaceae</taxon>
        <taxon>PACMAD clade</taxon>
        <taxon>Arundinoideae</taxon>
        <taxon>Arundineae</taxon>
        <taxon>Arundo</taxon>
    </lineage>
</organism>
<accession>A0A0A9CN39</accession>